<accession>A0A934QU13</accession>
<gene>
    <name evidence="2" type="ORF">JHE00_28185</name>
</gene>
<organism evidence="2 3">
    <name type="scientific">Prauserella cavernicola</name>
    <dbReference type="NCBI Taxonomy" id="2800127"/>
    <lineage>
        <taxon>Bacteria</taxon>
        <taxon>Bacillati</taxon>
        <taxon>Actinomycetota</taxon>
        <taxon>Actinomycetes</taxon>
        <taxon>Pseudonocardiales</taxon>
        <taxon>Pseudonocardiaceae</taxon>
        <taxon>Prauserella</taxon>
    </lineage>
</organism>
<sequence length="386" mass="40596">MRGRRLLPLLATPLVALTPMIATAVQDTGPSWTAEVSTVDADDTGVRHDGTVLTTTRPGTGYLVLAQRDLDRPVNRVVADVDAVVPDGTSVRVEVRGLDGDRWTQWTPAGSTLDRAVTTVQARVELTATATAAPEVRSVGLRGEQAPAARAEVAQDALTYEVFATREGLVGGTTANGHVITERDHFVALPSGRSLSPKDTGDYSVRVCLTDGSRCAYAAVWDVGPWNTKDDYWSPSDEREMWTDLPQGTPQAQAAHEDGYNGGKDQFDRTVANPAGIDLADGTFWDGLGMDDNGWVNATYLWTGSGETGEITTDGGPLTVRADVSTDSGDVGLAGNRAGVPLECQATGTSVTGPEGTTDVWYRIGPGHHVSAAFVDAGSAGDVPAC</sequence>
<keyword evidence="1" id="KW-0732">Signal</keyword>
<evidence type="ECO:0000256" key="1">
    <source>
        <dbReference type="SAM" id="SignalP"/>
    </source>
</evidence>
<comment type="caution">
    <text evidence="2">The sequence shown here is derived from an EMBL/GenBank/DDBJ whole genome shotgun (WGS) entry which is preliminary data.</text>
</comment>
<protein>
    <recommendedName>
        <fullName evidence="4">Secreted protein</fullName>
    </recommendedName>
</protein>
<proteinExistence type="predicted"/>
<dbReference type="AlphaFoldDB" id="A0A934QU13"/>
<evidence type="ECO:0000313" key="2">
    <source>
        <dbReference type="EMBL" id="MBK1788227.1"/>
    </source>
</evidence>
<keyword evidence="3" id="KW-1185">Reference proteome</keyword>
<name>A0A934QU13_9PSEU</name>
<evidence type="ECO:0000313" key="3">
    <source>
        <dbReference type="Proteomes" id="UP000635245"/>
    </source>
</evidence>
<dbReference type="EMBL" id="JAENJH010000009">
    <property type="protein sequence ID" value="MBK1788227.1"/>
    <property type="molecule type" value="Genomic_DNA"/>
</dbReference>
<dbReference type="Proteomes" id="UP000635245">
    <property type="component" value="Unassembled WGS sequence"/>
</dbReference>
<evidence type="ECO:0008006" key="4">
    <source>
        <dbReference type="Google" id="ProtNLM"/>
    </source>
</evidence>
<reference evidence="2" key="1">
    <citation type="submission" date="2020-12" db="EMBL/GenBank/DDBJ databases">
        <title>Prauserella sp. ASG 168, a novel actinomycete isolated from cave rock.</title>
        <authorList>
            <person name="Suriyachadkun C."/>
        </authorList>
    </citation>
    <scope>NUCLEOTIDE SEQUENCE</scope>
    <source>
        <strain evidence="2">ASG 168</strain>
    </source>
</reference>
<feature type="chain" id="PRO_5037543616" description="Secreted protein" evidence="1">
    <location>
        <begin position="25"/>
        <end position="386"/>
    </location>
</feature>
<feature type="signal peptide" evidence="1">
    <location>
        <begin position="1"/>
        <end position="24"/>
    </location>
</feature>